<evidence type="ECO:0000313" key="2">
    <source>
        <dbReference type="EMBL" id="MDT3331724.1"/>
    </source>
</evidence>
<name>A0ABU3GQ84_9MICO</name>
<reference evidence="2 3" key="1">
    <citation type="submission" date="2023-08" db="EMBL/GenBank/DDBJ databases">
        <title>Microbacterium aquilitoris sp. nov. and Microbacterium gwkjibeachense sp. nov., isolated from beach.</title>
        <authorList>
            <person name="Lee S.D."/>
            <person name="Yang H."/>
            <person name="Kim I."/>
        </authorList>
    </citation>
    <scope>NUCLEOTIDE SEQUENCE [LARGE SCALE GENOMIC DNA]</scope>
    <source>
        <strain evidence="2 3">KSW-18</strain>
    </source>
</reference>
<dbReference type="EMBL" id="JAUZVT010000003">
    <property type="protein sequence ID" value="MDT3331724.1"/>
    <property type="molecule type" value="Genomic_DNA"/>
</dbReference>
<evidence type="ECO:0000259" key="1">
    <source>
        <dbReference type="Pfam" id="PF04230"/>
    </source>
</evidence>
<accession>A0ABU3GQ84</accession>
<dbReference type="SUPFAM" id="SSF75005">
    <property type="entry name" value="Arabinanase/levansucrase/invertase"/>
    <property type="match status" value="1"/>
</dbReference>
<dbReference type="RefSeq" id="WP_020098636.1">
    <property type="nucleotide sequence ID" value="NZ_JAUZVT010000003.1"/>
</dbReference>
<dbReference type="Proteomes" id="UP001262835">
    <property type="component" value="Unassembled WGS sequence"/>
</dbReference>
<gene>
    <name evidence="2" type="ORF">Q9S78_13720</name>
</gene>
<organism evidence="2 3">
    <name type="scientific">Microbacterium aquilitoris</name>
    <dbReference type="NCBI Taxonomy" id="3067307"/>
    <lineage>
        <taxon>Bacteria</taxon>
        <taxon>Bacillati</taxon>
        <taxon>Actinomycetota</taxon>
        <taxon>Actinomycetes</taxon>
        <taxon>Micrococcales</taxon>
        <taxon>Microbacteriaceae</taxon>
        <taxon>Microbacterium</taxon>
    </lineage>
</organism>
<keyword evidence="2" id="KW-0808">Transferase</keyword>
<keyword evidence="3" id="KW-1185">Reference proteome</keyword>
<sequence>MRLIEYDASELTPEEWRDGGEARAFNPTIAEVDGGYVIAYRVVQVDSDHRRIATARLDADLALVPGSVRPLSDEIAFADEGLPERAKTWHADPVYLWLRGRLYLLWNDGGARPSNHQFLLEMTSDGQHPASPARELTTLDRRPIEKNWTLFEADGEVYASYSYRPHRVLRVDLDSSDIRIVATTAHRSNFTTDYERIFGIIRGGAQPVRRGDSFLTLAHTSFKTADGRVYRGVLLEFEATAPFRITRIDEVPFDLPNPRGANFKHEKLNPDVHEVVYPRGMVQRGDDWVVAYGLNDEECAVAIVPGDAITSALGTQVRSIFTTADARARLTSLPTEDVSSGSSPSLPVFWYDAKNKLFDPFPAGRRFKTGNFGDLASRWAAKRVSGVELREPAPGAPRLLAIGSVLQRATDGDVVWGSGVKGGSDPLPVGIDLDVRAVRGPYSLEYLAEAGVSTERVTHTFDPGVLFPTLFASELAQTPDRPGLRIVPHYRDDLVLRRKHYEHLDAFISVDTTPLGMMRAMKGADRVIASSLHGIIFAEAMGIPAYWLAPVGGEDELKYYDYYYGTGRTDVKRFESIDDAMRADPMPLPTFDIEAYLATFPHDAVDRLTSDMIRPGQRFPFTQWGLHHFARNFQLAGFGIRDQQGVWMTEPRAALSGELEGAPGDVFDVTITFAPGDPTLFANSQSLRVQANDGPAQVVRWRPGGRDPVEVTFQVTARSTNPLLQLDFGVTPSPATTNITLVDKLARRDPTGLLRKMIPAAPLGKKPRYGVIKAVRVSSLTRRA</sequence>
<dbReference type="Gene3D" id="2.115.10.20">
    <property type="entry name" value="Glycosyl hydrolase domain, family 43"/>
    <property type="match status" value="1"/>
</dbReference>
<comment type="caution">
    <text evidence="2">The sequence shown here is derived from an EMBL/GenBank/DDBJ whole genome shotgun (WGS) entry which is preliminary data.</text>
</comment>
<protein>
    <submittedName>
        <fullName evidence="2">Polysaccharide pyruvyl transferase family protein</fullName>
    </submittedName>
</protein>
<feature type="domain" description="Polysaccharide pyruvyl transferase" evidence="1">
    <location>
        <begin position="434"/>
        <end position="549"/>
    </location>
</feature>
<dbReference type="InterPro" id="IPR007345">
    <property type="entry name" value="Polysacch_pyruvyl_Trfase"/>
</dbReference>
<dbReference type="Pfam" id="PF04230">
    <property type="entry name" value="PS_pyruv_trans"/>
    <property type="match status" value="1"/>
</dbReference>
<proteinExistence type="predicted"/>
<evidence type="ECO:0000313" key="3">
    <source>
        <dbReference type="Proteomes" id="UP001262835"/>
    </source>
</evidence>
<dbReference type="GO" id="GO:0016740">
    <property type="term" value="F:transferase activity"/>
    <property type="evidence" value="ECO:0007669"/>
    <property type="project" value="UniProtKB-KW"/>
</dbReference>
<dbReference type="InterPro" id="IPR023296">
    <property type="entry name" value="Glyco_hydro_beta-prop_sf"/>
</dbReference>